<gene>
    <name evidence="1" type="ORF">P872_16880</name>
</gene>
<comment type="caution">
    <text evidence="1">The sequence shown here is derived from an EMBL/GenBank/DDBJ whole genome shotgun (WGS) entry which is preliminary data.</text>
</comment>
<dbReference type="Proteomes" id="UP000016843">
    <property type="component" value="Unassembled WGS sequence"/>
</dbReference>
<evidence type="ECO:0000313" key="1">
    <source>
        <dbReference type="EMBL" id="ERM83197.1"/>
    </source>
</evidence>
<dbReference type="AlphaFoldDB" id="U5C4Q7"/>
<reference evidence="1 2" key="1">
    <citation type="journal article" date="2013" name="Genome Announc.">
        <title>Draft Genome Sequence of the Psychrophilic and Alkaliphilic Rhodonellum psychrophilum Strain GCM71T.</title>
        <authorList>
            <person name="Hauptmann A.L."/>
            <person name="Glaring M.A."/>
            <person name="Hallin P.F."/>
            <person name="Prieme A."/>
            <person name="Stougaard P."/>
        </authorList>
    </citation>
    <scope>NUCLEOTIDE SEQUENCE [LARGE SCALE GENOMIC DNA]</scope>
    <source>
        <strain evidence="1 2">GCM71</strain>
    </source>
</reference>
<dbReference type="EMBL" id="AWXR01000016">
    <property type="protein sequence ID" value="ERM83197.1"/>
    <property type="molecule type" value="Genomic_DNA"/>
</dbReference>
<proteinExistence type="predicted"/>
<accession>U5C4Q7</accession>
<name>U5C4Q7_9BACT</name>
<evidence type="ECO:0000313" key="2">
    <source>
        <dbReference type="Proteomes" id="UP000016843"/>
    </source>
</evidence>
<organism evidence="1 2">
    <name type="scientific">Rhodonellum psychrophilum GCM71 = DSM 17998</name>
    <dbReference type="NCBI Taxonomy" id="1123057"/>
    <lineage>
        <taxon>Bacteria</taxon>
        <taxon>Pseudomonadati</taxon>
        <taxon>Bacteroidota</taxon>
        <taxon>Cytophagia</taxon>
        <taxon>Cytophagales</taxon>
        <taxon>Cytophagaceae</taxon>
        <taxon>Rhodonellum</taxon>
    </lineage>
</organism>
<sequence>MIEAGKILSLIKSEFYNFKNRLNLKRKTLNCDQGNQEKFAVLTQIVNCQTNGSPHEPHFQP</sequence>
<keyword evidence="2" id="KW-1185">Reference proteome</keyword>
<protein>
    <submittedName>
        <fullName evidence="1">Uncharacterized protein</fullName>
    </submittedName>
</protein>